<protein>
    <recommendedName>
        <fullName evidence="5">Ribonuclease H</fullName>
        <ecNumber evidence="4">3.1.26.4</ecNumber>
    </recommendedName>
</protein>
<dbReference type="InterPro" id="IPR043994">
    <property type="entry name" value="RnlA/LsoA-toxin_DBD"/>
</dbReference>
<keyword evidence="9" id="KW-0378">Hydrolase</keyword>
<keyword evidence="12" id="KW-0808">Transferase</keyword>
<dbReference type="Gene3D" id="3.30.160.690">
    <property type="entry name" value="Bacterial toxin RNase RnlA/LsoA, N repeated domain"/>
    <property type="match status" value="1"/>
</dbReference>
<sequence>MVKNKVYAIKAGRKIGLFYSWDETEKMVKGFPGAKFKSFMTEEEAEEWLNFTPEKVDESKYELVGYVDGSSILNVDGYGSGVIILDAFSKEILFEGGFKGNNNDFKSSKQIPGEVEACLYALKWAKENKYKSILIKYDYAGIENWADGSWRAKTSIAVYYKKRFNILSRNIKVAFSKVKAHSNVEFNERVDRIAKRALLSGEHVENIDGSHSLKGISDVDLKALIKIINEDGLIKVLVINEESNKIRYRFINEDGESATVTYYKKNMLCLVQGKSDSNIINQSVSYLVSLVSSNEAVIDILSEVNSKSIDKDKIKLLLGRLIPHFERDKQIFSNMLFQSIVNYDDNSESFDYTFKITPVLRLSEYYLAEIFETFDGGRERVVDNKGRHRFGSAFNYNAVTNEHELRVEFVRALNSFEKVDLVNKMYSFYNKSRSPYVHVGDDFSSVKIVNSNLEVKMVLEAAFELFDKYYTYFV</sequence>
<dbReference type="EMBL" id="RKLY01000018">
    <property type="protein sequence ID" value="TGD22837.1"/>
    <property type="molecule type" value="Genomic_DNA"/>
</dbReference>
<dbReference type="Proteomes" id="UP000298021">
    <property type="component" value="Unassembled WGS sequence"/>
</dbReference>
<dbReference type="InterPro" id="IPR011320">
    <property type="entry name" value="RNase_H1_N"/>
</dbReference>
<keyword evidence="13" id="KW-1185">Reference proteome</keyword>
<evidence type="ECO:0000256" key="5">
    <source>
        <dbReference type="ARBA" id="ARBA00017721"/>
    </source>
</evidence>
<evidence type="ECO:0000256" key="7">
    <source>
        <dbReference type="ARBA" id="ARBA00022723"/>
    </source>
</evidence>
<evidence type="ECO:0000256" key="2">
    <source>
        <dbReference type="ARBA" id="ARBA00004065"/>
    </source>
</evidence>
<evidence type="ECO:0000313" key="13">
    <source>
        <dbReference type="Proteomes" id="UP000298021"/>
    </source>
</evidence>
<evidence type="ECO:0000313" key="12">
    <source>
        <dbReference type="EMBL" id="TGD22837.1"/>
    </source>
</evidence>
<evidence type="ECO:0000259" key="11">
    <source>
        <dbReference type="PROSITE" id="PS50879"/>
    </source>
</evidence>
<reference evidence="12 13" key="1">
    <citation type="submission" date="2018-10" db="EMBL/GenBank/DDBJ databases">
        <title>Lactobacillus sp. R7 and Lactobacillus sp. R19 isolated from fermented mustard green product of Taiwan.</title>
        <authorList>
            <person name="Lin S.-T."/>
        </authorList>
    </citation>
    <scope>NUCLEOTIDE SEQUENCE [LARGE SCALE GENOMIC DNA]</scope>
    <source>
        <strain evidence="12 13">BCRC 81127</strain>
    </source>
</reference>
<keyword evidence="7" id="KW-0479">Metal-binding</keyword>
<dbReference type="InterPro" id="IPR009027">
    <property type="entry name" value="Ribosomal_bL9/RNase_H1_N"/>
</dbReference>
<dbReference type="Pfam" id="PF19034">
    <property type="entry name" value="RnlA-toxin_DBD"/>
    <property type="match status" value="1"/>
</dbReference>
<comment type="caution">
    <text evidence="12">The sequence shown here is derived from an EMBL/GenBank/DDBJ whole genome shotgun (WGS) entry which is preliminary data.</text>
</comment>
<evidence type="ECO:0000256" key="3">
    <source>
        <dbReference type="ARBA" id="ARBA00005300"/>
    </source>
</evidence>
<dbReference type="Gene3D" id="3.40.970.10">
    <property type="entry name" value="Ribonuclease H1, N-terminal domain"/>
    <property type="match status" value="1"/>
</dbReference>
<evidence type="ECO:0000256" key="1">
    <source>
        <dbReference type="ARBA" id="ARBA00001946"/>
    </source>
</evidence>
<dbReference type="RefSeq" id="WP_135373172.1">
    <property type="nucleotide sequence ID" value="NZ_RKLY01000018.1"/>
</dbReference>
<dbReference type="GO" id="GO:0003964">
    <property type="term" value="F:RNA-directed DNA polymerase activity"/>
    <property type="evidence" value="ECO:0007669"/>
    <property type="project" value="UniProtKB-KW"/>
</dbReference>
<keyword evidence="12" id="KW-0695">RNA-directed DNA polymerase</keyword>
<comment type="function">
    <text evidence="2">Endonuclease that specifically degrades the RNA of RNA-DNA hybrids.</text>
</comment>
<dbReference type="FunFam" id="3.40.970.10:FF:000002">
    <property type="entry name" value="Ribonuclease H"/>
    <property type="match status" value="1"/>
</dbReference>
<dbReference type="GO" id="GO:0046872">
    <property type="term" value="F:metal ion binding"/>
    <property type="evidence" value="ECO:0007669"/>
    <property type="project" value="UniProtKB-KW"/>
</dbReference>
<keyword evidence="10" id="KW-0460">Magnesium</keyword>
<keyword evidence="8" id="KW-0255">Endonuclease</keyword>
<dbReference type="InterPro" id="IPR012337">
    <property type="entry name" value="RNaseH-like_sf"/>
</dbReference>
<dbReference type="GO" id="GO:0004523">
    <property type="term" value="F:RNA-DNA hybrid ribonuclease activity"/>
    <property type="evidence" value="ECO:0007669"/>
    <property type="project" value="UniProtKB-EC"/>
</dbReference>
<comment type="cofactor">
    <cofactor evidence="1">
        <name>Mg(2+)</name>
        <dbReference type="ChEBI" id="CHEBI:18420"/>
    </cofactor>
</comment>
<dbReference type="SUPFAM" id="SSF53098">
    <property type="entry name" value="Ribonuclease H-like"/>
    <property type="match status" value="1"/>
</dbReference>
<dbReference type="OrthoDB" id="9811552at2"/>
<gene>
    <name evidence="12" type="ORF">EGT49_07905</name>
</gene>
<dbReference type="SUPFAM" id="SSF55658">
    <property type="entry name" value="L9 N-domain-like"/>
    <property type="match status" value="1"/>
</dbReference>
<dbReference type="AlphaFoldDB" id="A0A4Z0JKJ6"/>
<keyword evidence="12" id="KW-0548">Nucleotidyltransferase</keyword>
<keyword evidence="6" id="KW-0540">Nuclease</keyword>
<accession>A0A4Z0JKJ6</accession>
<evidence type="ECO:0000256" key="10">
    <source>
        <dbReference type="ARBA" id="ARBA00022842"/>
    </source>
</evidence>
<name>A0A4Z0JKJ6_9LACO</name>
<proteinExistence type="inferred from homology"/>
<evidence type="ECO:0000256" key="8">
    <source>
        <dbReference type="ARBA" id="ARBA00022759"/>
    </source>
</evidence>
<dbReference type="InterPro" id="IPR002156">
    <property type="entry name" value="RNaseH_domain"/>
</dbReference>
<dbReference type="Gene3D" id="3.30.420.10">
    <property type="entry name" value="Ribonuclease H-like superfamily/Ribonuclease H"/>
    <property type="match status" value="1"/>
</dbReference>
<dbReference type="Pfam" id="PF00075">
    <property type="entry name" value="RNase_H"/>
    <property type="match status" value="1"/>
</dbReference>
<dbReference type="PROSITE" id="PS50879">
    <property type="entry name" value="RNASE_H_1"/>
    <property type="match status" value="1"/>
</dbReference>
<dbReference type="GO" id="GO:0003676">
    <property type="term" value="F:nucleic acid binding"/>
    <property type="evidence" value="ECO:0007669"/>
    <property type="project" value="InterPro"/>
</dbReference>
<evidence type="ECO:0000256" key="6">
    <source>
        <dbReference type="ARBA" id="ARBA00022722"/>
    </source>
</evidence>
<comment type="similarity">
    <text evidence="3">Belongs to the RNase H family.</text>
</comment>
<dbReference type="Gene3D" id="6.10.250.2650">
    <property type="match status" value="1"/>
</dbReference>
<dbReference type="EC" id="3.1.26.4" evidence="4"/>
<feature type="domain" description="RNase H type-1" evidence="11">
    <location>
        <begin position="59"/>
        <end position="199"/>
    </location>
</feature>
<organism evidence="12 13">
    <name type="scientific">Companilactobacillus suantsaicola</name>
    <dbReference type="NCBI Taxonomy" id="2487723"/>
    <lineage>
        <taxon>Bacteria</taxon>
        <taxon>Bacillati</taxon>
        <taxon>Bacillota</taxon>
        <taxon>Bacilli</taxon>
        <taxon>Lactobacillales</taxon>
        <taxon>Lactobacillaceae</taxon>
        <taxon>Companilactobacillus</taxon>
    </lineage>
</organism>
<dbReference type="CDD" id="cd09277">
    <property type="entry name" value="RNase_HI_bacteria_like"/>
    <property type="match status" value="1"/>
</dbReference>
<evidence type="ECO:0000256" key="4">
    <source>
        <dbReference type="ARBA" id="ARBA00012180"/>
    </source>
</evidence>
<evidence type="ECO:0000256" key="9">
    <source>
        <dbReference type="ARBA" id="ARBA00022801"/>
    </source>
</evidence>
<dbReference type="InterPro" id="IPR037056">
    <property type="entry name" value="RNase_H1_N_sf"/>
</dbReference>
<dbReference type="Pfam" id="PF01693">
    <property type="entry name" value="Cauli_VI"/>
    <property type="match status" value="1"/>
</dbReference>
<dbReference type="InterPro" id="IPR036397">
    <property type="entry name" value="RNaseH_sf"/>
</dbReference>